<dbReference type="Proteomes" id="UP000499080">
    <property type="component" value="Unassembled WGS sequence"/>
</dbReference>
<proteinExistence type="predicted"/>
<accession>A0A4Y2IWI0</accession>
<dbReference type="EMBL" id="BGPR01002955">
    <property type="protein sequence ID" value="GBM81589.1"/>
    <property type="molecule type" value="Genomic_DNA"/>
</dbReference>
<keyword evidence="2" id="KW-1185">Reference proteome</keyword>
<reference evidence="1 2" key="1">
    <citation type="journal article" date="2019" name="Sci. Rep.">
        <title>Orb-weaving spider Araneus ventricosus genome elucidates the spidroin gene catalogue.</title>
        <authorList>
            <person name="Kono N."/>
            <person name="Nakamura H."/>
            <person name="Ohtoshi R."/>
            <person name="Moran D.A.P."/>
            <person name="Shinohara A."/>
            <person name="Yoshida Y."/>
            <person name="Fujiwara M."/>
            <person name="Mori M."/>
            <person name="Tomita M."/>
            <person name="Arakawa K."/>
        </authorList>
    </citation>
    <scope>NUCLEOTIDE SEQUENCE [LARGE SCALE GENOMIC DNA]</scope>
</reference>
<organism evidence="1 2">
    <name type="scientific">Araneus ventricosus</name>
    <name type="common">Orbweaver spider</name>
    <name type="synonym">Epeira ventricosa</name>
    <dbReference type="NCBI Taxonomy" id="182803"/>
    <lineage>
        <taxon>Eukaryota</taxon>
        <taxon>Metazoa</taxon>
        <taxon>Ecdysozoa</taxon>
        <taxon>Arthropoda</taxon>
        <taxon>Chelicerata</taxon>
        <taxon>Arachnida</taxon>
        <taxon>Araneae</taxon>
        <taxon>Araneomorphae</taxon>
        <taxon>Entelegynae</taxon>
        <taxon>Araneoidea</taxon>
        <taxon>Araneidae</taxon>
        <taxon>Araneus</taxon>
    </lineage>
</organism>
<evidence type="ECO:0000313" key="1">
    <source>
        <dbReference type="EMBL" id="GBM81589.1"/>
    </source>
</evidence>
<comment type="caution">
    <text evidence="1">The sequence shown here is derived from an EMBL/GenBank/DDBJ whole genome shotgun (WGS) entry which is preliminary data.</text>
</comment>
<evidence type="ECO:0000313" key="2">
    <source>
        <dbReference type="Proteomes" id="UP000499080"/>
    </source>
</evidence>
<gene>
    <name evidence="1" type="ORF">AVEN_82173_1</name>
</gene>
<sequence length="135" mass="16082">MPFFSPSHRVQSRPYEHKRAVRMAREGVKMRNTFNSHIMVRSSLCTPFSDGLDYRRLLNLQAWHILQDILAIFFEKYCDVVIFNPVLSVSMFETYLIQNYRDVESIGGNVYFLKIVLLLIRPELPRLMFQLYFLI</sequence>
<protein>
    <submittedName>
        <fullName evidence="1">Uncharacterized protein</fullName>
    </submittedName>
</protein>
<name>A0A4Y2IWI0_ARAVE</name>
<dbReference type="AlphaFoldDB" id="A0A4Y2IWI0"/>